<evidence type="ECO:0000313" key="4">
    <source>
        <dbReference type="Proteomes" id="UP000789595"/>
    </source>
</evidence>
<comment type="caution">
    <text evidence="3">The sequence shown here is derived from an EMBL/GenBank/DDBJ whole genome shotgun (WGS) entry which is preliminary data.</text>
</comment>
<feature type="compositionally biased region" description="Basic residues" evidence="1">
    <location>
        <begin position="119"/>
        <end position="128"/>
    </location>
</feature>
<keyword evidence="4" id="KW-1185">Reference proteome</keyword>
<organism evidence="3 4">
    <name type="scientific">Pelagomonas calceolata</name>
    <dbReference type="NCBI Taxonomy" id="35677"/>
    <lineage>
        <taxon>Eukaryota</taxon>
        <taxon>Sar</taxon>
        <taxon>Stramenopiles</taxon>
        <taxon>Ochrophyta</taxon>
        <taxon>Pelagophyceae</taxon>
        <taxon>Pelagomonadales</taxon>
        <taxon>Pelagomonadaceae</taxon>
        <taxon>Pelagomonas</taxon>
    </lineage>
</organism>
<dbReference type="PANTHER" id="PTHR43147:SF2">
    <property type="entry name" value="NADP-DEPENDENT OXIDOREDUCTASE DOMAIN-CONTAINING PROTEIN"/>
    <property type="match status" value="1"/>
</dbReference>
<evidence type="ECO:0000256" key="1">
    <source>
        <dbReference type="SAM" id="MobiDB-lite"/>
    </source>
</evidence>
<dbReference type="OrthoDB" id="204642at2759"/>
<gene>
    <name evidence="3" type="ORF">PECAL_2P21850</name>
</gene>
<evidence type="ECO:0000259" key="2">
    <source>
        <dbReference type="Pfam" id="PF00248"/>
    </source>
</evidence>
<feature type="region of interest" description="Disordered" evidence="1">
    <location>
        <begin position="119"/>
        <end position="144"/>
    </location>
</feature>
<name>A0A8J2SL53_9STRA</name>
<proteinExistence type="predicted"/>
<sequence>MAEARLRQDIQFPAGASLGISVDEALKVRRVNDPDSRAIKAARYGVVHWTVVEVDGAAVASKSDLVEALQAKTEGDVRVTFESPENRAPQASPLALKRTLDAIGGDEPGEAAGRAFLKRLKAQHRRPPPTKLEGAQPRPRDDDQEARIVAGSCTWRLNKEDPDKADDLARRACAAHAVVGSRAFDCGDIYAGVEELVGRFLATARGQHRALADAVRLHTKVVPDRHITRRCVSPDPLARRRGERAVARCVEASVWRSANRLGAAVIDLVYLHWGDWSEQGFDAALKTLEALRVRGVVRDVGLTNVDAQSLQHLLEAPSTGTPRIHSVQVNLSVVDRRALTSGLAELCVAHDVRLLAHGALMGGLLSKKWLGAAKPSPDAHPNVRSNLVLVEEFGGWSRFQKVLQALHDVACHRDGVTLSMVAVAWALAQTGVKAVVLGARAAEHVKDAGRAERLELSESELELIDAACADAPGPSGDVYALERTTPVLSHMNQQGRSDAVTTDHLRECSRRLAELHALYAKQLPPAPEGLFEQTVKKARNWTAPSAYANLEVEELVLVLRGFVAEVDCLPSENDEDLLGAPAPAVSRLRTFAARMLAATEQALFVSRNKGAKRIGSYEDINKDAATQAQGAFRARVLAACLDGESPTPNADGCCVS</sequence>
<accession>A0A8J2SL53</accession>
<dbReference type="InterPro" id="IPR023210">
    <property type="entry name" value="NADP_OxRdtase_dom"/>
</dbReference>
<evidence type="ECO:0000313" key="3">
    <source>
        <dbReference type="EMBL" id="CAH0369077.1"/>
    </source>
</evidence>
<feature type="domain" description="NADP-dependent oxidoreductase" evidence="2">
    <location>
        <begin position="154"/>
        <end position="467"/>
    </location>
</feature>
<dbReference type="Proteomes" id="UP000789595">
    <property type="component" value="Unassembled WGS sequence"/>
</dbReference>
<dbReference type="EMBL" id="CAKKNE010000002">
    <property type="protein sequence ID" value="CAH0369077.1"/>
    <property type="molecule type" value="Genomic_DNA"/>
</dbReference>
<dbReference type="AlphaFoldDB" id="A0A8J2SL53"/>
<dbReference type="PANTHER" id="PTHR43147">
    <property type="entry name" value="PROTEIN TAS"/>
    <property type="match status" value="1"/>
</dbReference>
<protein>
    <recommendedName>
        <fullName evidence="2">NADP-dependent oxidoreductase domain-containing protein</fullName>
    </recommendedName>
</protein>
<dbReference type="SUPFAM" id="SSF51430">
    <property type="entry name" value="NAD(P)-linked oxidoreductase"/>
    <property type="match status" value="1"/>
</dbReference>
<reference evidence="3" key="1">
    <citation type="submission" date="2021-11" db="EMBL/GenBank/DDBJ databases">
        <authorList>
            <consortium name="Genoscope - CEA"/>
            <person name="William W."/>
        </authorList>
    </citation>
    <scope>NUCLEOTIDE SEQUENCE</scope>
</reference>
<dbReference type="InterPro" id="IPR036812">
    <property type="entry name" value="NAD(P)_OxRdtase_dom_sf"/>
</dbReference>
<dbReference type="Gene3D" id="3.20.20.100">
    <property type="entry name" value="NADP-dependent oxidoreductase domain"/>
    <property type="match status" value="1"/>
</dbReference>
<dbReference type="Pfam" id="PF00248">
    <property type="entry name" value="Aldo_ket_red"/>
    <property type="match status" value="1"/>
</dbReference>